<evidence type="ECO:0000256" key="2">
    <source>
        <dbReference type="ARBA" id="ARBA00011245"/>
    </source>
</evidence>
<dbReference type="Gene3D" id="2.50.20.10">
    <property type="entry name" value="Lipoprotein localisation LolA/LolB/LppX"/>
    <property type="match status" value="1"/>
</dbReference>
<feature type="non-terminal residue" evidence="7">
    <location>
        <position position="141"/>
    </location>
</feature>
<dbReference type="Pfam" id="PF03550">
    <property type="entry name" value="LolB"/>
    <property type="match status" value="1"/>
</dbReference>
<dbReference type="NCBIfam" id="TIGR00548">
    <property type="entry name" value="lolB"/>
    <property type="match status" value="1"/>
</dbReference>
<dbReference type="EMBL" id="UINC01204836">
    <property type="protein sequence ID" value="SVE25741.1"/>
    <property type="molecule type" value="Genomic_DNA"/>
</dbReference>
<accession>A0A383C0Q5</accession>
<evidence type="ECO:0000256" key="6">
    <source>
        <dbReference type="ARBA" id="ARBA00023186"/>
    </source>
</evidence>
<organism evidence="7">
    <name type="scientific">marine metagenome</name>
    <dbReference type="NCBI Taxonomy" id="408172"/>
    <lineage>
        <taxon>unclassified sequences</taxon>
        <taxon>metagenomes</taxon>
        <taxon>ecological metagenomes</taxon>
    </lineage>
</organism>
<evidence type="ECO:0008006" key="8">
    <source>
        <dbReference type="Google" id="ProtNLM"/>
    </source>
</evidence>
<name>A0A383C0Q5_9ZZZZ</name>
<comment type="subcellular location">
    <subcellularLocation>
        <location evidence="1">Cell outer membrane</location>
    </subcellularLocation>
</comment>
<dbReference type="GO" id="GO:0009279">
    <property type="term" value="C:cell outer membrane"/>
    <property type="evidence" value="ECO:0007669"/>
    <property type="project" value="UniProtKB-SubCell"/>
</dbReference>
<gene>
    <name evidence="7" type="ORF">METZ01_LOCUS478595</name>
</gene>
<reference evidence="7" key="1">
    <citation type="submission" date="2018-05" db="EMBL/GenBank/DDBJ databases">
        <authorList>
            <person name="Lanie J.A."/>
            <person name="Ng W.-L."/>
            <person name="Kazmierczak K.M."/>
            <person name="Andrzejewski T.M."/>
            <person name="Davidsen T.M."/>
            <person name="Wayne K.J."/>
            <person name="Tettelin H."/>
            <person name="Glass J.I."/>
            <person name="Rusch D."/>
            <person name="Podicherti R."/>
            <person name="Tsui H.-C.T."/>
            <person name="Winkler M.E."/>
        </authorList>
    </citation>
    <scope>NUCLEOTIDE SEQUENCE</scope>
</reference>
<evidence type="ECO:0000313" key="7">
    <source>
        <dbReference type="EMBL" id="SVE25741.1"/>
    </source>
</evidence>
<keyword evidence="3" id="KW-0813">Transport</keyword>
<sequence length="141" mass="16252">MSSFLLYLVTSLCEKNHAFFASLVMVGLISGCTNLAPPAVDNNNWIDQRSQLQDLESWQLRGRVNVRYDNESHTPRIQWQHEDRDYRIRLWGTFNVSNTTLVGRPGFVTFEQDGRVLTAASPEELILQQLGYELPVSYLEF</sequence>
<dbReference type="SUPFAM" id="SSF89392">
    <property type="entry name" value="Prokaryotic lipoproteins and lipoprotein localization factors"/>
    <property type="match status" value="1"/>
</dbReference>
<proteinExistence type="predicted"/>
<keyword evidence="5" id="KW-0472">Membrane</keyword>
<comment type="subunit">
    <text evidence="2">Monomer.</text>
</comment>
<dbReference type="GO" id="GO:0015031">
    <property type="term" value="P:protein transport"/>
    <property type="evidence" value="ECO:0007669"/>
    <property type="project" value="UniProtKB-KW"/>
</dbReference>
<protein>
    <recommendedName>
        <fullName evidence="8">Outer-membrane lipoprotein LolB</fullName>
    </recommendedName>
</protein>
<evidence type="ECO:0000256" key="4">
    <source>
        <dbReference type="ARBA" id="ARBA00022927"/>
    </source>
</evidence>
<dbReference type="AlphaFoldDB" id="A0A383C0Q5"/>
<keyword evidence="6" id="KW-0143">Chaperone</keyword>
<evidence type="ECO:0000256" key="3">
    <source>
        <dbReference type="ARBA" id="ARBA00022448"/>
    </source>
</evidence>
<evidence type="ECO:0000256" key="5">
    <source>
        <dbReference type="ARBA" id="ARBA00023136"/>
    </source>
</evidence>
<keyword evidence="4" id="KW-0653">Protein transport</keyword>
<dbReference type="InterPro" id="IPR029046">
    <property type="entry name" value="LolA/LolB/LppX"/>
</dbReference>
<dbReference type="InterPro" id="IPR004565">
    <property type="entry name" value="OM_lipoprot_LolB"/>
</dbReference>
<dbReference type="CDD" id="cd16326">
    <property type="entry name" value="LolB"/>
    <property type="match status" value="1"/>
</dbReference>
<evidence type="ECO:0000256" key="1">
    <source>
        <dbReference type="ARBA" id="ARBA00004442"/>
    </source>
</evidence>